<dbReference type="EMBL" id="SMGR01000001">
    <property type="protein sequence ID" value="TCL08187.1"/>
    <property type="molecule type" value="Genomic_DNA"/>
</dbReference>
<feature type="transmembrane region" description="Helical" evidence="4">
    <location>
        <begin position="62"/>
        <end position="83"/>
    </location>
</feature>
<dbReference type="RefSeq" id="WP_132858341.1">
    <property type="nucleotide sequence ID" value="NZ_SMGR01000001.1"/>
</dbReference>
<evidence type="ECO:0000256" key="1">
    <source>
        <dbReference type="ARBA" id="ARBA00004651"/>
    </source>
</evidence>
<keyword evidence="4" id="KW-1133">Transmembrane helix</keyword>
<dbReference type="Gene3D" id="3.30.70.1230">
    <property type="entry name" value="Nucleotide cyclase"/>
    <property type="match status" value="1"/>
</dbReference>
<dbReference type="CDD" id="cd00207">
    <property type="entry name" value="fer2"/>
    <property type="match status" value="1"/>
</dbReference>
<name>A0A4R1NIX2_9RHOB</name>
<dbReference type="SUPFAM" id="SSF54292">
    <property type="entry name" value="2Fe-2S ferredoxin-like"/>
    <property type="match status" value="1"/>
</dbReference>
<feature type="transmembrane region" description="Helical" evidence="4">
    <location>
        <begin position="233"/>
        <end position="250"/>
    </location>
</feature>
<dbReference type="OrthoDB" id="341967at2"/>
<sequence length="566" mass="61767">MATSTGSSLWKGNWRTRARVISGLVLFAYVLFHFINIGLGIFSLEIMESFQDVRQSVHRSALGSTLLYGALLTHMGLALYRLARRRTLKMPAWEALQIILGVLIPLLLAAHIWHTRMAHELFGLNDRMGYLVGLIWNTTSGWNQAALLLITWTHGCMGLHFWLRTQAWWRSSLPLLISLATLIPAWALTGFMIQGRAQKALLSDPEVFPDLAETYNWLSPDAFALLIERTGQTLMGFAALVVLAIAVHLTRRYVINRGAVPIQYVSGPEIRGQRGMTLLEMSRTNGVPHMALCGGRGRCTTCRVIIEEGADLLHPPSPEEAASLAAVNAPPNARLACQLRPTNPATVLQVFRSDGRQARAHQSLGQERRMAILFLDMRSFTARTTGQLPYDVVFLLNRFFDAIVPSITGAGGTVDKYLGDGLLAVFEHEDETASAKAALDAAAGISAALITFNQTLKAEKAPPVAIGMGLHLGTLVMGEIGAADNAPRTIIGDTVNATSRLEGKTKELGVEALISEELLKGAGYKTSHLEFVELELRGVAHPMPALPVKQAARLRQQLNPAPETTT</sequence>
<dbReference type="CDD" id="cd07302">
    <property type="entry name" value="CHD"/>
    <property type="match status" value="1"/>
</dbReference>
<evidence type="ECO:0000313" key="8">
    <source>
        <dbReference type="Proteomes" id="UP000295673"/>
    </source>
</evidence>
<dbReference type="PANTHER" id="PTHR43081:SF17">
    <property type="entry name" value="BLL5647 PROTEIN"/>
    <property type="match status" value="1"/>
</dbReference>
<evidence type="ECO:0000256" key="4">
    <source>
        <dbReference type="SAM" id="Phobius"/>
    </source>
</evidence>
<dbReference type="InterPro" id="IPR012675">
    <property type="entry name" value="Beta-grasp_dom_sf"/>
</dbReference>
<comment type="subcellular location">
    <subcellularLocation>
        <location evidence="1">Cell membrane</location>
        <topology evidence="1">Multi-pass membrane protein</topology>
    </subcellularLocation>
</comment>
<dbReference type="Pfam" id="PF00211">
    <property type="entry name" value="Guanylate_cyc"/>
    <property type="match status" value="1"/>
</dbReference>
<dbReference type="InterPro" id="IPR036010">
    <property type="entry name" value="2Fe-2S_ferredoxin-like_sf"/>
</dbReference>
<dbReference type="GO" id="GO:0004016">
    <property type="term" value="F:adenylate cyclase activity"/>
    <property type="evidence" value="ECO:0007669"/>
    <property type="project" value="UniProtKB-ARBA"/>
</dbReference>
<proteinExistence type="predicted"/>
<dbReference type="InterPro" id="IPR029787">
    <property type="entry name" value="Nucleotide_cyclase"/>
</dbReference>
<dbReference type="GO" id="GO:0006171">
    <property type="term" value="P:cAMP biosynthetic process"/>
    <property type="evidence" value="ECO:0007669"/>
    <property type="project" value="TreeGrafter"/>
</dbReference>
<dbReference type="Pfam" id="PF00111">
    <property type="entry name" value="Fer2"/>
    <property type="match status" value="1"/>
</dbReference>
<dbReference type="GO" id="GO:0005886">
    <property type="term" value="C:plasma membrane"/>
    <property type="evidence" value="ECO:0007669"/>
    <property type="project" value="UniProtKB-SubCell"/>
</dbReference>
<dbReference type="InterPro" id="IPR001041">
    <property type="entry name" value="2Fe-2S_ferredoxin-type"/>
</dbReference>
<dbReference type="Proteomes" id="UP000295673">
    <property type="component" value="Unassembled WGS sequence"/>
</dbReference>
<protein>
    <submittedName>
        <fullName evidence="7">Adenylate/guanylate cyclase</fullName>
    </submittedName>
</protein>
<dbReference type="SUPFAM" id="SSF81343">
    <property type="entry name" value="Fumarate reductase respiratory complex transmembrane subunits"/>
    <property type="match status" value="1"/>
</dbReference>
<feature type="transmembrane region" description="Helical" evidence="4">
    <location>
        <begin position="175"/>
        <end position="193"/>
    </location>
</feature>
<organism evidence="7 8">
    <name type="scientific">Shimia isoporae</name>
    <dbReference type="NCBI Taxonomy" id="647720"/>
    <lineage>
        <taxon>Bacteria</taxon>
        <taxon>Pseudomonadati</taxon>
        <taxon>Pseudomonadota</taxon>
        <taxon>Alphaproteobacteria</taxon>
        <taxon>Rhodobacterales</taxon>
        <taxon>Roseobacteraceae</taxon>
    </lineage>
</organism>
<feature type="domain" description="2Fe-2S ferredoxin-type" evidence="6">
    <location>
        <begin position="260"/>
        <end position="354"/>
    </location>
</feature>
<evidence type="ECO:0000256" key="3">
    <source>
        <dbReference type="ARBA" id="ARBA00023136"/>
    </source>
</evidence>
<dbReference type="GO" id="GO:0051536">
    <property type="term" value="F:iron-sulfur cluster binding"/>
    <property type="evidence" value="ECO:0007669"/>
    <property type="project" value="InterPro"/>
</dbReference>
<keyword evidence="3 4" id="KW-0472">Membrane</keyword>
<accession>A0A4R1NIX2</accession>
<dbReference type="SMART" id="SM00044">
    <property type="entry name" value="CYCc"/>
    <property type="match status" value="1"/>
</dbReference>
<keyword evidence="8" id="KW-1185">Reference proteome</keyword>
<dbReference type="InterPro" id="IPR001054">
    <property type="entry name" value="A/G_cyclase"/>
</dbReference>
<keyword evidence="2" id="KW-1003">Cell membrane</keyword>
<dbReference type="PANTHER" id="PTHR43081">
    <property type="entry name" value="ADENYLATE CYCLASE, TERMINAL-DIFFERENTIATION SPECIFIC-RELATED"/>
    <property type="match status" value="1"/>
</dbReference>
<dbReference type="PROSITE" id="PS50125">
    <property type="entry name" value="GUANYLATE_CYCLASE_2"/>
    <property type="match status" value="1"/>
</dbReference>
<feature type="transmembrane region" description="Helical" evidence="4">
    <location>
        <begin position="95"/>
        <end position="114"/>
    </location>
</feature>
<evidence type="ECO:0000313" key="7">
    <source>
        <dbReference type="EMBL" id="TCL08187.1"/>
    </source>
</evidence>
<dbReference type="PROSITE" id="PS51085">
    <property type="entry name" value="2FE2S_FER_2"/>
    <property type="match status" value="1"/>
</dbReference>
<evidence type="ECO:0000259" key="6">
    <source>
        <dbReference type="PROSITE" id="PS51085"/>
    </source>
</evidence>
<reference evidence="7 8" key="1">
    <citation type="submission" date="2019-03" db="EMBL/GenBank/DDBJ databases">
        <title>Genomic Encyclopedia of Archaeal and Bacterial Type Strains, Phase II (KMG-II): from individual species to whole genera.</title>
        <authorList>
            <person name="Goeker M."/>
        </authorList>
    </citation>
    <scope>NUCLEOTIDE SEQUENCE [LARGE SCALE GENOMIC DNA]</scope>
    <source>
        <strain evidence="7 8">DSM 26433</strain>
    </source>
</reference>
<feature type="domain" description="Guanylate cyclase" evidence="5">
    <location>
        <begin position="371"/>
        <end position="502"/>
    </location>
</feature>
<dbReference type="SUPFAM" id="SSF55073">
    <property type="entry name" value="Nucleotide cyclase"/>
    <property type="match status" value="1"/>
</dbReference>
<gene>
    <name evidence="7" type="ORF">BXY66_0220</name>
</gene>
<keyword evidence="4" id="KW-0812">Transmembrane</keyword>
<evidence type="ECO:0000259" key="5">
    <source>
        <dbReference type="PROSITE" id="PS50125"/>
    </source>
</evidence>
<dbReference type="GO" id="GO:0035556">
    <property type="term" value="P:intracellular signal transduction"/>
    <property type="evidence" value="ECO:0007669"/>
    <property type="project" value="InterPro"/>
</dbReference>
<dbReference type="AlphaFoldDB" id="A0A4R1NIX2"/>
<dbReference type="InterPro" id="IPR050697">
    <property type="entry name" value="Adenylyl/Guanylyl_Cyclase_3/4"/>
</dbReference>
<evidence type="ECO:0000256" key="2">
    <source>
        <dbReference type="ARBA" id="ARBA00022475"/>
    </source>
</evidence>
<dbReference type="InterPro" id="IPR034804">
    <property type="entry name" value="SQR/QFR_C/D"/>
</dbReference>
<dbReference type="Gene3D" id="3.10.20.30">
    <property type="match status" value="1"/>
</dbReference>
<comment type="caution">
    <text evidence="7">The sequence shown here is derived from an EMBL/GenBank/DDBJ whole genome shotgun (WGS) entry which is preliminary data.</text>
</comment>
<feature type="transmembrane region" description="Helical" evidence="4">
    <location>
        <begin position="20"/>
        <end position="42"/>
    </location>
</feature>